<reference evidence="3 4" key="1">
    <citation type="journal article" date="2020" name="Front. Microbiol.">
        <title>Genetic Organization of the aprX-lipA2 Operon Affects the Proteolytic Potential of Pseudomonas Species in Milk.</title>
        <authorList>
            <person name="Maier C."/>
            <person name="Huptas C."/>
            <person name="von Neubeck M."/>
            <person name="Scherer S."/>
            <person name="Wenning M."/>
            <person name="Lucking G."/>
        </authorList>
    </citation>
    <scope>NUCLEOTIDE SEQUENCE [LARGE SCALE GENOMIC DNA]</scope>
    <source>
        <strain evidence="2 4">WS 5404</strain>
        <strain evidence="1 3">WS 5405</strain>
    </source>
</reference>
<evidence type="ECO:0000313" key="1">
    <source>
        <dbReference type="EMBL" id="NNA75394.1"/>
    </source>
</evidence>
<dbReference type="EMBL" id="JAAQYI010000013">
    <property type="protein sequence ID" value="NNA81892.1"/>
    <property type="molecule type" value="Genomic_DNA"/>
</dbReference>
<dbReference type="GeneID" id="45735325"/>
<sequence>MNDTHKLAQMNLPTLIQSRAASHLERIARAADNPSRMLAGERAAGFVEGLEAARALTPATIEALFLIFDDATESNPAR</sequence>
<dbReference type="EMBL" id="JAAQYH010000012">
    <property type="protein sequence ID" value="NNA75394.1"/>
    <property type="molecule type" value="Genomic_DNA"/>
</dbReference>
<accession>A0A7Y1MI18</accession>
<dbReference type="RefSeq" id="WP_057711452.1">
    <property type="nucleotide sequence ID" value="NZ_JAAQYH010000012.1"/>
</dbReference>
<gene>
    <name evidence="1" type="ORF">HBO13_22385</name>
    <name evidence="2" type="ORF">HBO30_24545</name>
</gene>
<protein>
    <submittedName>
        <fullName evidence="2">Uncharacterized protein</fullName>
    </submittedName>
</protein>
<dbReference type="Proteomes" id="UP000586252">
    <property type="component" value="Unassembled WGS sequence"/>
</dbReference>
<comment type="caution">
    <text evidence="2">The sequence shown here is derived from an EMBL/GenBank/DDBJ whole genome shotgun (WGS) entry which is preliminary data.</text>
</comment>
<proteinExistence type="predicted"/>
<dbReference type="Proteomes" id="UP000535954">
    <property type="component" value="Unassembled WGS sequence"/>
</dbReference>
<name>A0A7Y1MI18_9PSED</name>
<evidence type="ECO:0000313" key="3">
    <source>
        <dbReference type="Proteomes" id="UP000535954"/>
    </source>
</evidence>
<dbReference type="AlphaFoldDB" id="A0A7Y1MI18"/>
<evidence type="ECO:0000313" key="4">
    <source>
        <dbReference type="Proteomes" id="UP000586252"/>
    </source>
</evidence>
<evidence type="ECO:0000313" key="2">
    <source>
        <dbReference type="EMBL" id="NNA81892.1"/>
    </source>
</evidence>
<organism evidence="2 4">
    <name type="scientific">Pseudomonas lactis</name>
    <dbReference type="NCBI Taxonomy" id="1615674"/>
    <lineage>
        <taxon>Bacteria</taxon>
        <taxon>Pseudomonadati</taxon>
        <taxon>Pseudomonadota</taxon>
        <taxon>Gammaproteobacteria</taxon>
        <taxon>Pseudomonadales</taxon>
        <taxon>Pseudomonadaceae</taxon>
        <taxon>Pseudomonas</taxon>
    </lineage>
</organism>